<feature type="transmembrane region" description="Helical" evidence="1">
    <location>
        <begin position="87"/>
        <end position="113"/>
    </location>
</feature>
<protein>
    <submittedName>
        <fullName evidence="2">WdbZ</fullName>
    </submittedName>
</protein>
<feature type="transmembrane region" description="Helical" evidence="1">
    <location>
        <begin position="231"/>
        <end position="251"/>
    </location>
</feature>
<name>D7PFA0_SALER</name>
<dbReference type="EMBL" id="GU445925">
    <property type="protein sequence ID" value="ADI77008.1"/>
    <property type="molecule type" value="Genomic_DNA"/>
</dbReference>
<keyword evidence="1" id="KW-0812">Transmembrane</keyword>
<evidence type="ECO:0000313" key="2">
    <source>
        <dbReference type="EMBL" id="ADI77008.1"/>
    </source>
</evidence>
<organism evidence="2">
    <name type="scientific">Salmonella enterica</name>
    <name type="common">Salmonella choleraesuis</name>
    <dbReference type="NCBI Taxonomy" id="28901"/>
    <lineage>
        <taxon>Bacteria</taxon>
        <taxon>Pseudomonadati</taxon>
        <taxon>Pseudomonadota</taxon>
        <taxon>Gammaproteobacteria</taxon>
        <taxon>Enterobacterales</taxon>
        <taxon>Enterobacteriaceae</taxon>
        <taxon>Salmonella</taxon>
    </lineage>
</organism>
<feature type="transmembrane region" description="Helical" evidence="1">
    <location>
        <begin position="206"/>
        <end position="225"/>
    </location>
</feature>
<feature type="transmembrane region" description="Helical" evidence="1">
    <location>
        <begin position="119"/>
        <end position="136"/>
    </location>
</feature>
<keyword evidence="1" id="KW-0472">Membrane</keyword>
<evidence type="ECO:0000256" key="1">
    <source>
        <dbReference type="SAM" id="Phobius"/>
    </source>
</evidence>
<feature type="transmembrane region" description="Helical" evidence="1">
    <location>
        <begin position="22"/>
        <end position="41"/>
    </location>
</feature>
<sequence length="256" mass="30430">MIFYYIPLLYLLHTRLKSIPEMLSWGGLYLFSIIYLCSPQFDVNNILCTFLVIVFIYAFYEIGYIFNDAVLIKKEKTPTLRSSHLEIEYLILNLKTVLFVRLFIASVLLLIFYYVGMNYFKAIACGTIILLIYYFYNRTRSNLSAILYYLLISTRFFTPFLILNIDIPFWLFVMQPMLATLEYAGKKQLFNDCFKCFIKHKIYTRFFWYLAVSFFMFIAITYHANFTLQDIFFVALSGLTFRGAILIRHFLSTKLK</sequence>
<proteinExistence type="predicted"/>
<accession>D7PFA0</accession>
<feature type="transmembrane region" description="Helical" evidence="1">
    <location>
        <begin position="47"/>
        <end position="66"/>
    </location>
</feature>
<gene>
    <name evidence="2" type="primary">wdbZ</name>
</gene>
<reference evidence="2" key="1">
    <citation type="journal article" date="2010" name="FEMS Immunol. Med. Microbiol.">
        <title>Structural and genetic evidence for the close relationship between Escherichia coli O71 and Salmonella enterica O28 O-antigens.</title>
        <authorList>
            <person name="Hu B."/>
            <person name="Perepelov A.V."/>
            <person name="Liu B."/>
            <person name="Shevelev S.D."/>
            <person name="Guo D."/>
            <person name="Senchenkova S.N."/>
            <person name="Shashkov A.S."/>
            <person name="Feng L."/>
            <person name="Knirel Y.A."/>
            <person name="Wang L."/>
        </authorList>
    </citation>
    <scope>NUCLEOTIDE SEQUENCE</scope>
</reference>
<dbReference type="AlphaFoldDB" id="D7PFA0"/>
<keyword evidence="1" id="KW-1133">Transmembrane helix</keyword>